<reference evidence="1 2" key="1">
    <citation type="submission" date="2019-03" db="EMBL/GenBank/DDBJ databases">
        <title>Nematode-trapping fungi genome.</title>
        <authorList>
            <person name="Vidal-Diez De Ulzurrun G."/>
        </authorList>
    </citation>
    <scope>NUCLEOTIDE SEQUENCE [LARGE SCALE GENOMIC DNA]</scope>
    <source>
        <strain evidence="1 2">TWF154</strain>
    </source>
</reference>
<dbReference type="Proteomes" id="UP000297595">
    <property type="component" value="Unassembled WGS sequence"/>
</dbReference>
<accession>A0A7C8K6R6</accession>
<comment type="caution">
    <text evidence="1">The sequence shown here is derived from an EMBL/GenBank/DDBJ whole genome shotgun (WGS) entry which is preliminary data.</text>
</comment>
<sequence length="140" mass="14847">MGLGAASNPGPRGQWNGAEPFDGTTDRPGLLCQRGLSFHTGTRSDSNVLTTFFFGTSQSNRQPASQPASHSAFLNRAGSALTFIAPTQKGEELIKVNCVSANKARVSNVRVREEGQGRVVPPGGGFLMQVTKMAVRAIEE</sequence>
<name>A0A7C8K6R6_ORBOL</name>
<dbReference type="AlphaFoldDB" id="A0A7C8K6R6"/>
<evidence type="ECO:0000313" key="2">
    <source>
        <dbReference type="Proteomes" id="UP000297595"/>
    </source>
</evidence>
<dbReference type="EMBL" id="SOZJ01000001">
    <property type="protein sequence ID" value="TGJ73947.1"/>
    <property type="molecule type" value="Genomic_DNA"/>
</dbReference>
<gene>
    <name evidence="1" type="ORF">EYR41_001010</name>
</gene>
<protein>
    <submittedName>
        <fullName evidence="1">Uncharacterized protein</fullName>
    </submittedName>
</protein>
<evidence type="ECO:0000313" key="1">
    <source>
        <dbReference type="EMBL" id="TGJ73947.1"/>
    </source>
</evidence>
<organism evidence="1 2">
    <name type="scientific">Orbilia oligospora</name>
    <name type="common">Nematode-trapping fungus</name>
    <name type="synonym">Arthrobotrys oligospora</name>
    <dbReference type="NCBI Taxonomy" id="2813651"/>
    <lineage>
        <taxon>Eukaryota</taxon>
        <taxon>Fungi</taxon>
        <taxon>Dikarya</taxon>
        <taxon>Ascomycota</taxon>
        <taxon>Pezizomycotina</taxon>
        <taxon>Orbiliomycetes</taxon>
        <taxon>Orbiliales</taxon>
        <taxon>Orbiliaceae</taxon>
        <taxon>Orbilia</taxon>
    </lineage>
</organism>
<proteinExistence type="predicted"/>